<evidence type="ECO:0000313" key="3">
    <source>
        <dbReference type="EMBL" id="ANN76281.1"/>
    </source>
</evidence>
<proteinExistence type="predicted"/>
<gene>
    <name evidence="3" type="ORF">BAU07_03370</name>
</gene>
<keyword evidence="4" id="KW-1185">Reference proteome</keyword>
<dbReference type="InterPro" id="IPR022548">
    <property type="entry name" value="DUF2846"/>
</dbReference>
<feature type="region of interest" description="Disordered" evidence="1">
    <location>
        <begin position="126"/>
        <end position="157"/>
    </location>
</feature>
<dbReference type="KEGG" id="bfz:BAU07_03370"/>
<name>A0A193G9X9_9BORD</name>
<sequence>MIAILAITAVVLAGCARPSYDTVEMKYGNLPAGQGRIYVYQPSSPGDPVTGNPYVLVNGWKAGRTSPGNFFFVDRPAGKYTVTIQYNPSTPLTFDLAAGQTRYVRVNKGGTRLTFNEETKDKAEAEMASMSYHGASSRERRALKRAYPGPDMSPAPQ</sequence>
<feature type="domain" description="DUF2846" evidence="2">
    <location>
        <begin position="32"/>
        <end position="107"/>
    </location>
</feature>
<evidence type="ECO:0000256" key="1">
    <source>
        <dbReference type="SAM" id="MobiDB-lite"/>
    </source>
</evidence>
<dbReference type="Proteomes" id="UP000091926">
    <property type="component" value="Chromosome"/>
</dbReference>
<dbReference type="EMBL" id="CP016172">
    <property type="protein sequence ID" value="ANN76281.1"/>
    <property type="molecule type" value="Genomic_DNA"/>
</dbReference>
<organism evidence="3 4">
    <name type="scientific">Bordetella flabilis</name>
    <dbReference type="NCBI Taxonomy" id="463014"/>
    <lineage>
        <taxon>Bacteria</taxon>
        <taxon>Pseudomonadati</taxon>
        <taxon>Pseudomonadota</taxon>
        <taxon>Betaproteobacteria</taxon>
        <taxon>Burkholderiales</taxon>
        <taxon>Alcaligenaceae</taxon>
        <taxon>Bordetella</taxon>
    </lineage>
</organism>
<reference evidence="3 4" key="1">
    <citation type="submission" date="2016-06" db="EMBL/GenBank/DDBJ databases">
        <title>Complete genome sequences of Bordetella bronchialis and Bordetella flabilis.</title>
        <authorList>
            <person name="LiPuma J.J."/>
            <person name="Spilker T."/>
        </authorList>
    </citation>
    <scope>NUCLEOTIDE SEQUENCE [LARGE SCALE GENOMIC DNA]</scope>
    <source>
        <strain evidence="3 4">AU10664</strain>
    </source>
</reference>
<evidence type="ECO:0000313" key="4">
    <source>
        <dbReference type="Proteomes" id="UP000091926"/>
    </source>
</evidence>
<protein>
    <recommendedName>
        <fullName evidence="2">DUF2846 domain-containing protein</fullName>
    </recommendedName>
</protein>
<dbReference type="AlphaFoldDB" id="A0A193G9X9"/>
<accession>A0A193G9X9</accession>
<evidence type="ECO:0000259" key="2">
    <source>
        <dbReference type="Pfam" id="PF11008"/>
    </source>
</evidence>
<dbReference type="Pfam" id="PF11008">
    <property type="entry name" value="DUF2846"/>
    <property type="match status" value="1"/>
</dbReference>